<comment type="caution">
    <text evidence="2">The sequence shown here is derived from an EMBL/GenBank/DDBJ whole genome shotgun (WGS) entry which is preliminary data.</text>
</comment>
<gene>
    <name evidence="2" type="ORF">BDN70DRAFT_57966</name>
</gene>
<dbReference type="AlphaFoldDB" id="A0A9P5ZFA9"/>
<evidence type="ECO:0000313" key="3">
    <source>
        <dbReference type="Proteomes" id="UP000807469"/>
    </source>
</evidence>
<protein>
    <submittedName>
        <fullName evidence="2">Uncharacterized protein</fullName>
    </submittedName>
</protein>
<sequence>MFINLIIDQLLPLKPRLATLVPRASWSITSSSTSTSNPGARSYSNNLTQDSLRRKSDSISQGHVTSPYNKNQQDIQSAYVRDAKAARENMDNFSIDAASQNTKPDPSDRTQGNPEGMGMLDQVGSATGTAKFFEGGGKQGVTKN</sequence>
<accession>A0A9P5ZFA9</accession>
<name>A0A9P5ZFA9_9AGAR</name>
<organism evidence="2 3">
    <name type="scientific">Pholiota conissans</name>
    <dbReference type="NCBI Taxonomy" id="109636"/>
    <lineage>
        <taxon>Eukaryota</taxon>
        <taxon>Fungi</taxon>
        <taxon>Dikarya</taxon>
        <taxon>Basidiomycota</taxon>
        <taxon>Agaricomycotina</taxon>
        <taxon>Agaricomycetes</taxon>
        <taxon>Agaricomycetidae</taxon>
        <taxon>Agaricales</taxon>
        <taxon>Agaricineae</taxon>
        <taxon>Strophariaceae</taxon>
        <taxon>Pholiota</taxon>
    </lineage>
</organism>
<dbReference type="Proteomes" id="UP000807469">
    <property type="component" value="Unassembled WGS sequence"/>
</dbReference>
<dbReference type="EMBL" id="MU155140">
    <property type="protein sequence ID" value="KAF9484846.1"/>
    <property type="molecule type" value="Genomic_DNA"/>
</dbReference>
<evidence type="ECO:0000313" key="2">
    <source>
        <dbReference type="EMBL" id="KAF9484846.1"/>
    </source>
</evidence>
<dbReference type="OrthoDB" id="2687798at2759"/>
<feature type="compositionally biased region" description="Polar residues" evidence="1">
    <location>
        <begin position="97"/>
        <end position="113"/>
    </location>
</feature>
<feature type="compositionally biased region" description="Low complexity" evidence="1">
    <location>
        <begin position="26"/>
        <end position="36"/>
    </location>
</feature>
<feature type="compositionally biased region" description="Basic and acidic residues" evidence="1">
    <location>
        <begin position="81"/>
        <end position="90"/>
    </location>
</feature>
<proteinExistence type="predicted"/>
<evidence type="ECO:0000256" key="1">
    <source>
        <dbReference type="SAM" id="MobiDB-lite"/>
    </source>
</evidence>
<keyword evidence="3" id="KW-1185">Reference proteome</keyword>
<reference evidence="2" key="1">
    <citation type="submission" date="2020-11" db="EMBL/GenBank/DDBJ databases">
        <authorList>
            <consortium name="DOE Joint Genome Institute"/>
            <person name="Ahrendt S."/>
            <person name="Riley R."/>
            <person name="Andreopoulos W."/>
            <person name="Labutti K."/>
            <person name="Pangilinan J."/>
            <person name="Ruiz-Duenas F.J."/>
            <person name="Barrasa J.M."/>
            <person name="Sanchez-Garcia M."/>
            <person name="Camarero S."/>
            <person name="Miyauchi S."/>
            <person name="Serrano A."/>
            <person name="Linde D."/>
            <person name="Babiker R."/>
            <person name="Drula E."/>
            <person name="Ayuso-Fernandez I."/>
            <person name="Pacheco R."/>
            <person name="Padilla G."/>
            <person name="Ferreira P."/>
            <person name="Barriuso J."/>
            <person name="Kellner H."/>
            <person name="Castanera R."/>
            <person name="Alfaro M."/>
            <person name="Ramirez L."/>
            <person name="Pisabarro A.G."/>
            <person name="Kuo A."/>
            <person name="Tritt A."/>
            <person name="Lipzen A."/>
            <person name="He G."/>
            <person name="Yan M."/>
            <person name="Ng V."/>
            <person name="Cullen D."/>
            <person name="Martin F."/>
            <person name="Rosso M.-N."/>
            <person name="Henrissat B."/>
            <person name="Hibbett D."/>
            <person name="Martinez A.T."/>
            <person name="Grigoriev I.V."/>
        </authorList>
    </citation>
    <scope>NUCLEOTIDE SEQUENCE</scope>
    <source>
        <strain evidence="2">CIRM-BRFM 674</strain>
    </source>
</reference>
<feature type="region of interest" description="Disordered" evidence="1">
    <location>
        <begin position="26"/>
        <end position="122"/>
    </location>
</feature>
<feature type="compositionally biased region" description="Polar residues" evidence="1">
    <location>
        <begin position="37"/>
        <end position="50"/>
    </location>
</feature>
<feature type="compositionally biased region" description="Polar residues" evidence="1">
    <location>
        <begin position="58"/>
        <end position="76"/>
    </location>
</feature>